<gene>
    <name evidence="3" type="ORF">TUBRATIS_29710</name>
</gene>
<dbReference type="GO" id="GO:0004843">
    <property type="term" value="F:cysteine-type deubiquitinase activity"/>
    <property type="evidence" value="ECO:0007669"/>
    <property type="project" value="InterPro"/>
</dbReference>
<dbReference type="VEuPathDB" id="MicrosporidiaDB:TUBRATIS_29710"/>
<dbReference type="InterPro" id="IPR028889">
    <property type="entry name" value="USP"/>
</dbReference>
<proteinExistence type="predicted"/>
<dbReference type="InterPro" id="IPR001394">
    <property type="entry name" value="Peptidase_C19_UCH"/>
</dbReference>
<feature type="domain" description="USP" evidence="2">
    <location>
        <begin position="41"/>
        <end position="312"/>
    </location>
</feature>
<feature type="transmembrane region" description="Helical" evidence="1">
    <location>
        <begin position="6"/>
        <end position="28"/>
    </location>
</feature>
<keyword evidence="4" id="KW-1185">Reference proteome</keyword>
<dbReference type="SUPFAM" id="SSF54001">
    <property type="entry name" value="Cysteine proteinases"/>
    <property type="match status" value="1"/>
</dbReference>
<protein>
    <recommendedName>
        <fullName evidence="2">USP domain-containing protein</fullName>
    </recommendedName>
</protein>
<sequence length="315" mass="37595">MDKKDIYFYIALILLIIILIGLIIWYIIKKISKNKPCNKYAGLTNNNNSCFFNVCMQIVASLDYLYDYLQKSNLKEDSFTTNLLNFIKDIRKNNTVIDNTDGYQNIMKYFCISKQFKYSKENSADEFFNYLLNLLYYEEISGLKLKILSNELTKSEYKNLKENSFIFNYFALVNFNQNYNFTFSIYTQAVNDIQYTINNFLYGNNEYTIPNWDSINISHFPKYLFIAFTSDCFKTNNFDFEQNLCLNFKDCVYKLKSFVLYYKPIIGVNHYFVVTKRDDQFISFNDSLVEYFDIKKKFTGNYDITFTIYELIDTN</sequence>
<dbReference type="AlphaFoldDB" id="A0A437AHI9"/>
<dbReference type="EMBL" id="RCSS01000832">
    <property type="protein sequence ID" value="RVD90605.1"/>
    <property type="molecule type" value="Genomic_DNA"/>
</dbReference>
<dbReference type="Proteomes" id="UP000282876">
    <property type="component" value="Unassembled WGS sequence"/>
</dbReference>
<dbReference type="Pfam" id="PF00443">
    <property type="entry name" value="UCH"/>
    <property type="match status" value="1"/>
</dbReference>
<dbReference type="PROSITE" id="PS50235">
    <property type="entry name" value="USP_3"/>
    <property type="match status" value="1"/>
</dbReference>
<evidence type="ECO:0000259" key="2">
    <source>
        <dbReference type="PROSITE" id="PS50235"/>
    </source>
</evidence>
<dbReference type="GO" id="GO:0016579">
    <property type="term" value="P:protein deubiquitination"/>
    <property type="evidence" value="ECO:0007669"/>
    <property type="project" value="InterPro"/>
</dbReference>
<keyword evidence="1" id="KW-0812">Transmembrane</keyword>
<evidence type="ECO:0000256" key="1">
    <source>
        <dbReference type="SAM" id="Phobius"/>
    </source>
</evidence>
<evidence type="ECO:0000313" key="4">
    <source>
        <dbReference type="Proteomes" id="UP000282876"/>
    </source>
</evidence>
<reference evidence="3 4" key="1">
    <citation type="submission" date="2018-10" db="EMBL/GenBank/DDBJ databases">
        <title>Draft genome sequence of the microsporidian Tubulinosema ratisbonensis.</title>
        <authorList>
            <person name="Polonais V."/>
            <person name="Peyretaillade E."/>
            <person name="Niehus S."/>
            <person name="Wawrzyniak I."/>
            <person name="Franchet A."/>
            <person name="Gaspin C."/>
            <person name="Reichstadt M."/>
            <person name="Belser C."/>
            <person name="Labadie K."/>
            <person name="Delbac F."/>
            <person name="Ferrandon D."/>
        </authorList>
    </citation>
    <scope>NUCLEOTIDE SEQUENCE [LARGE SCALE GENOMIC DNA]</scope>
    <source>
        <strain evidence="3 4">Franzen</strain>
    </source>
</reference>
<dbReference type="Gene3D" id="3.90.70.10">
    <property type="entry name" value="Cysteine proteinases"/>
    <property type="match status" value="1"/>
</dbReference>
<name>A0A437AHI9_9MICR</name>
<organism evidence="3 4">
    <name type="scientific">Tubulinosema ratisbonensis</name>
    <dbReference type="NCBI Taxonomy" id="291195"/>
    <lineage>
        <taxon>Eukaryota</taxon>
        <taxon>Fungi</taxon>
        <taxon>Fungi incertae sedis</taxon>
        <taxon>Microsporidia</taxon>
        <taxon>Tubulinosematoidea</taxon>
        <taxon>Tubulinosematidae</taxon>
        <taxon>Tubulinosema</taxon>
    </lineage>
</organism>
<accession>A0A437AHI9</accession>
<keyword evidence="1" id="KW-0472">Membrane</keyword>
<dbReference type="OrthoDB" id="2189868at2759"/>
<keyword evidence="1" id="KW-1133">Transmembrane helix</keyword>
<comment type="caution">
    <text evidence="3">The sequence shown here is derived from an EMBL/GenBank/DDBJ whole genome shotgun (WGS) entry which is preliminary data.</text>
</comment>
<dbReference type="InterPro" id="IPR038765">
    <property type="entry name" value="Papain-like_cys_pep_sf"/>
</dbReference>
<evidence type="ECO:0000313" key="3">
    <source>
        <dbReference type="EMBL" id="RVD90605.1"/>
    </source>
</evidence>